<accession>A0A6L9E7S7</accession>
<evidence type="ECO:0000256" key="1">
    <source>
        <dbReference type="SAM" id="Phobius"/>
    </source>
</evidence>
<dbReference type="InterPro" id="IPR032809">
    <property type="entry name" value="Put_HupE_UreJ"/>
</dbReference>
<comment type="caution">
    <text evidence="2">The sequence shown here is derived from an EMBL/GenBank/DDBJ whole genome shotgun (WGS) entry which is preliminary data.</text>
</comment>
<evidence type="ECO:0000313" key="2">
    <source>
        <dbReference type="EMBL" id="NAS10835.1"/>
    </source>
</evidence>
<protein>
    <submittedName>
        <fullName evidence="2">HupE/UreJ family protein</fullName>
    </submittedName>
</protein>
<keyword evidence="1" id="KW-1133">Transmembrane helix</keyword>
<feature type="transmembrane region" description="Helical" evidence="1">
    <location>
        <begin position="134"/>
        <end position="159"/>
    </location>
</feature>
<evidence type="ECO:0000313" key="3">
    <source>
        <dbReference type="Proteomes" id="UP000475249"/>
    </source>
</evidence>
<keyword evidence="3" id="KW-1185">Reference proteome</keyword>
<sequence length="194" mass="21837">MQDFWFYLKLGFHHVLDPTAYDHILFLIALAAPFGFRSWKKAIILATIFTVAHCLSLALAAYGLMEVSVSLVEFLIPVTILITALFSFFSTYGKFENQGMGILMASTIFFGLIHGFGFSNYFRMLMAEETEKTIPLLGFATGIEIAQVLIILFVLCLAYISQDVLGIKKKYFVRVLSILIFLITIPLAIKTALW</sequence>
<dbReference type="EMBL" id="WXYO01000001">
    <property type="protein sequence ID" value="NAS10835.1"/>
    <property type="molecule type" value="Genomic_DNA"/>
</dbReference>
<reference evidence="2 3" key="1">
    <citation type="submission" date="2020-01" db="EMBL/GenBank/DDBJ databases">
        <title>Bacteria diversity of Porities sp.</title>
        <authorList>
            <person name="Wang G."/>
        </authorList>
    </citation>
    <scope>NUCLEOTIDE SEQUENCE [LARGE SCALE GENOMIC DNA]</scope>
    <source>
        <strain evidence="2 3">R33</strain>
    </source>
</reference>
<name>A0A6L9E7S7_9FLAO</name>
<feature type="transmembrane region" description="Helical" evidence="1">
    <location>
        <begin position="20"/>
        <end position="36"/>
    </location>
</feature>
<feature type="transmembrane region" description="Helical" evidence="1">
    <location>
        <begin position="101"/>
        <end position="122"/>
    </location>
</feature>
<feature type="transmembrane region" description="Helical" evidence="1">
    <location>
        <begin position="43"/>
        <end position="65"/>
    </location>
</feature>
<dbReference type="Proteomes" id="UP000475249">
    <property type="component" value="Unassembled WGS sequence"/>
</dbReference>
<keyword evidence="1" id="KW-0812">Transmembrane</keyword>
<dbReference type="Pfam" id="PF13795">
    <property type="entry name" value="HupE_UreJ_2"/>
    <property type="match status" value="1"/>
</dbReference>
<feature type="transmembrane region" description="Helical" evidence="1">
    <location>
        <begin position="171"/>
        <end position="189"/>
    </location>
</feature>
<organism evidence="2 3">
    <name type="scientific">Poritiphilus flavus</name>
    <dbReference type="NCBI Taxonomy" id="2697053"/>
    <lineage>
        <taxon>Bacteria</taxon>
        <taxon>Pseudomonadati</taxon>
        <taxon>Bacteroidota</taxon>
        <taxon>Flavobacteriia</taxon>
        <taxon>Flavobacteriales</taxon>
        <taxon>Flavobacteriaceae</taxon>
        <taxon>Poritiphilus</taxon>
    </lineage>
</organism>
<dbReference type="AlphaFoldDB" id="A0A6L9E7S7"/>
<proteinExistence type="predicted"/>
<dbReference type="RefSeq" id="WP_161433622.1">
    <property type="nucleotide sequence ID" value="NZ_WXYO01000001.1"/>
</dbReference>
<keyword evidence="1" id="KW-0472">Membrane</keyword>
<feature type="transmembrane region" description="Helical" evidence="1">
    <location>
        <begin position="71"/>
        <end position="89"/>
    </location>
</feature>
<gene>
    <name evidence="2" type="ORF">GTQ38_02405</name>
</gene>